<evidence type="ECO:0000313" key="3">
    <source>
        <dbReference type="Proteomes" id="UP000270471"/>
    </source>
</evidence>
<feature type="region of interest" description="Disordered" evidence="1">
    <location>
        <begin position="130"/>
        <end position="151"/>
    </location>
</feature>
<dbReference type="Proteomes" id="UP000270471">
    <property type="component" value="Unassembled WGS sequence"/>
</dbReference>
<feature type="compositionally biased region" description="Low complexity" evidence="1">
    <location>
        <begin position="134"/>
        <end position="151"/>
    </location>
</feature>
<keyword evidence="3" id="KW-1185">Reference proteome</keyword>
<sequence>MQGSSGTTAGSVASPSPWGLLPWPWQGRPAPAPPRSSAPLARRRLRHLGLAAPLVRERPREGPRSLSQHDQRVLADIEQQLTEDDPYLTRMPSSFGKAPCASSSGTAARPFGSTRRSCRLPQYCSSWPSPFAVRPSSSRRWPWPASRHCRN</sequence>
<evidence type="ECO:0000313" key="2">
    <source>
        <dbReference type="EMBL" id="RMB80507.1"/>
    </source>
</evidence>
<comment type="caution">
    <text evidence="2">The sequence shown here is derived from an EMBL/GenBank/DDBJ whole genome shotgun (WGS) entry which is preliminary data.</text>
</comment>
<dbReference type="InterPro" id="IPR021401">
    <property type="entry name" value="DUF3040"/>
</dbReference>
<protein>
    <submittedName>
        <fullName evidence="2">Uncharacterized protein</fullName>
    </submittedName>
</protein>
<proteinExistence type="predicted"/>
<feature type="region of interest" description="Disordered" evidence="1">
    <location>
        <begin position="95"/>
        <end position="114"/>
    </location>
</feature>
<gene>
    <name evidence="2" type="ORF">CTZ28_39595</name>
</gene>
<reference evidence="2 3" key="1">
    <citation type="submission" date="2017-11" db="EMBL/GenBank/DDBJ databases">
        <title>Draft genome of actinobacteria isolated from guarana (Paullinia cupana (Mart.) Ducke.</title>
        <authorList>
            <person name="Siqueira K.A."/>
            <person name="Liotti R.G."/>
            <person name="Mendes T.A.O."/>
            <person name="Soares M.A."/>
        </authorList>
    </citation>
    <scope>NUCLEOTIDE SEQUENCE [LARGE SCALE GENOMIC DNA]</scope>
    <source>
        <strain evidence="2 3">193</strain>
    </source>
</reference>
<dbReference type="Pfam" id="PF11239">
    <property type="entry name" value="DUF3040"/>
    <property type="match status" value="1"/>
</dbReference>
<dbReference type="EMBL" id="PENI01000041">
    <property type="protein sequence ID" value="RMB80507.1"/>
    <property type="molecule type" value="Genomic_DNA"/>
</dbReference>
<name>A0A3M0HU48_9ACTN</name>
<dbReference type="AlphaFoldDB" id="A0A3M0HU48"/>
<organism evidence="2 3">
    <name type="scientific">Streptomyces shenzhenensis</name>
    <dbReference type="NCBI Taxonomy" id="943815"/>
    <lineage>
        <taxon>Bacteria</taxon>
        <taxon>Bacillati</taxon>
        <taxon>Actinomycetota</taxon>
        <taxon>Actinomycetes</taxon>
        <taxon>Kitasatosporales</taxon>
        <taxon>Streptomycetaceae</taxon>
        <taxon>Streptomyces</taxon>
    </lineage>
</organism>
<evidence type="ECO:0000256" key="1">
    <source>
        <dbReference type="SAM" id="MobiDB-lite"/>
    </source>
</evidence>
<feature type="region of interest" description="Disordered" evidence="1">
    <location>
        <begin position="1"/>
        <end position="72"/>
    </location>
</feature>
<dbReference type="OrthoDB" id="4339071at2"/>
<feature type="compositionally biased region" description="Basic and acidic residues" evidence="1">
    <location>
        <begin position="55"/>
        <end position="72"/>
    </location>
</feature>
<feature type="compositionally biased region" description="Low complexity" evidence="1">
    <location>
        <begin position="1"/>
        <end position="29"/>
    </location>
</feature>
<accession>A0A3M0HU48</accession>